<feature type="binding site" evidence="2">
    <location>
        <position position="84"/>
    </location>
    <ligand>
        <name>S-adenosyl-L-methionine</name>
        <dbReference type="ChEBI" id="CHEBI:59789"/>
    </ligand>
</feature>
<feature type="binding site" evidence="2">
    <location>
        <begin position="115"/>
        <end position="116"/>
    </location>
    <ligand>
        <name>S-adenosyl-L-methionine</name>
        <dbReference type="ChEBI" id="CHEBI:59789"/>
    </ligand>
</feature>
<dbReference type="KEGG" id="pib:BBD41_08685"/>
<sequence>MSRYNPEEALTKASLVASQEQLFRCPICKSPMRVNRLSSLDCSNGHCFDISKHGYVNLLPRPSKSKYDKSLFASRSMISNSGFFDPLIEYICNLLIRRRESHSEIQTLLDAGCGEGSHLRSIISKLEERPGCKRYLGTGIDIAKEGILLASKASPDLVWCVADLANSPFGDRRFNAILNILSPSNYAEFGRLLTEDGVLIKVISGNSYLQELRELLYGRKSRERDSSGHTIELFNRYFELIETKEIQYRKRLSPEESSLLVQMTPLSWGASPELKMSDNLPRELEVTMDFTVLYGKSKPVPAVEESM</sequence>
<name>A0A1B2DY38_9BACL</name>
<dbReference type="InterPro" id="IPR048647">
    <property type="entry name" value="RlmA_N"/>
</dbReference>
<evidence type="ECO:0000259" key="3">
    <source>
        <dbReference type="Pfam" id="PF21302"/>
    </source>
</evidence>
<dbReference type="GO" id="GO:0046872">
    <property type="term" value="F:metal ion binding"/>
    <property type="evidence" value="ECO:0007669"/>
    <property type="project" value="UniProtKB-KW"/>
</dbReference>
<dbReference type="PIRSF" id="PIRSF018249">
    <property type="entry name" value="MyrA_prd"/>
    <property type="match status" value="1"/>
</dbReference>
<feature type="binding site" evidence="1">
    <location>
        <position position="42"/>
    </location>
    <ligand>
        <name>Zn(2+)</name>
        <dbReference type="ChEBI" id="CHEBI:29105"/>
    </ligand>
</feature>
<keyword evidence="1" id="KW-0862">Zinc</keyword>
<dbReference type="Gene3D" id="3.40.50.150">
    <property type="entry name" value="Vaccinia Virus protein VP39"/>
    <property type="match status" value="1"/>
</dbReference>
<feature type="binding site" evidence="1">
    <location>
        <position position="25"/>
    </location>
    <ligand>
        <name>Zn(2+)</name>
        <dbReference type="ChEBI" id="CHEBI:29105"/>
    </ligand>
</feature>
<dbReference type="EMBL" id="CP016809">
    <property type="protein sequence ID" value="ANY72656.1"/>
    <property type="molecule type" value="Genomic_DNA"/>
</dbReference>
<keyword evidence="1" id="KW-0479">Metal-binding</keyword>
<dbReference type="AlphaFoldDB" id="A0A1B2DY38"/>
<dbReference type="RefSeq" id="WP_099477305.1">
    <property type="nucleotide sequence ID" value="NZ_CP016809.1"/>
</dbReference>
<keyword evidence="2" id="KW-0949">S-adenosyl-L-methionine</keyword>
<gene>
    <name evidence="4" type="ORF">BBD41_08685</name>
</gene>
<feature type="binding site" evidence="1">
    <location>
        <position position="46"/>
    </location>
    <ligand>
        <name>Zn(2+)</name>
        <dbReference type="ChEBI" id="CHEBI:29105"/>
    </ligand>
</feature>
<feature type="domain" description="23S rRNA (guanine(745)-N(1))-methyltransferase N-terminal" evidence="3">
    <location>
        <begin position="23"/>
        <end position="64"/>
    </location>
</feature>
<evidence type="ECO:0000256" key="1">
    <source>
        <dbReference type="PIRSR" id="PIRSR018249-1"/>
    </source>
</evidence>
<evidence type="ECO:0000256" key="2">
    <source>
        <dbReference type="PIRSR" id="PIRSR018249-2"/>
    </source>
</evidence>
<dbReference type="GO" id="GO:0008168">
    <property type="term" value="F:methyltransferase activity"/>
    <property type="evidence" value="ECO:0007669"/>
    <property type="project" value="UniProtKB-KW"/>
</dbReference>
<reference evidence="4" key="1">
    <citation type="submission" date="2016-08" db="EMBL/GenBank/DDBJ databases">
        <title>Complete Genome Seqeunce of Paenibacillus sp. nov. IHBB 9852 from high altitute lake of Indian trans-Himalayas.</title>
        <authorList>
            <person name="Kiran S."/>
            <person name="Swarnkar M.K."/>
            <person name="Rana A."/>
            <person name="Tewari R."/>
            <person name="Gulati A."/>
        </authorList>
    </citation>
    <scope>NUCLEOTIDE SEQUENCE [LARGE SCALE GENOMIC DNA]</scope>
    <source>
        <strain evidence="4">IHBB 9852</strain>
    </source>
</reference>
<keyword evidence="4" id="KW-0808">Transferase</keyword>
<organism evidence="4">
    <name type="scientific">Paenibacillus ihbetae</name>
    <dbReference type="NCBI Taxonomy" id="1870820"/>
    <lineage>
        <taxon>Bacteria</taxon>
        <taxon>Bacillati</taxon>
        <taxon>Bacillota</taxon>
        <taxon>Bacilli</taxon>
        <taxon>Bacillales</taxon>
        <taxon>Paenibacillaceae</taxon>
        <taxon>Paenibacillus</taxon>
    </lineage>
</organism>
<dbReference type="Pfam" id="PF21302">
    <property type="entry name" value="Zn_ribbon_RlmA"/>
    <property type="match status" value="1"/>
</dbReference>
<dbReference type="SUPFAM" id="SSF53335">
    <property type="entry name" value="S-adenosyl-L-methionine-dependent methyltransferases"/>
    <property type="match status" value="1"/>
</dbReference>
<feature type="binding site" evidence="1">
    <location>
        <position position="28"/>
    </location>
    <ligand>
        <name>Zn(2+)</name>
        <dbReference type="ChEBI" id="CHEBI:29105"/>
    </ligand>
</feature>
<keyword evidence="4" id="KW-0489">Methyltransferase</keyword>
<dbReference type="InterPro" id="IPR016718">
    <property type="entry name" value="rRNA_m1G-MeTrfase_A_prd"/>
</dbReference>
<feature type="binding site" evidence="2">
    <location>
        <position position="208"/>
    </location>
    <ligand>
        <name>S-adenosyl-L-methionine</name>
        <dbReference type="ChEBI" id="CHEBI:59789"/>
    </ligand>
</feature>
<dbReference type="InterPro" id="IPR029063">
    <property type="entry name" value="SAM-dependent_MTases_sf"/>
</dbReference>
<evidence type="ECO:0000313" key="4">
    <source>
        <dbReference type="EMBL" id="ANY72656.1"/>
    </source>
</evidence>
<proteinExistence type="predicted"/>
<accession>A0A1B2DY38</accession>
<dbReference type="GO" id="GO:0032259">
    <property type="term" value="P:methylation"/>
    <property type="evidence" value="ECO:0007669"/>
    <property type="project" value="UniProtKB-KW"/>
</dbReference>
<protein>
    <submittedName>
        <fullName evidence="4">rRNA (Guanine-N1)-methyltransferase</fullName>
    </submittedName>
</protein>